<evidence type="ECO:0000256" key="1">
    <source>
        <dbReference type="SAM" id="Phobius"/>
    </source>
</evidence>
<keyword evidence="1" id="KW-1133">Transmembrane helix</keyword>
<dbReference type="Proteomes" id="UP000469325">
    <property type="component" value="Unassembled WGS sequence"/>
</dbReference>
<keyword evidence="1" id="KW-0472">Membrane</keyword>
<organism evidence="2 3">
    <name type="scientific">Olsenella porci</name>
    <dbReference type="NCBI Taxonomy" id="2652279"/>
    <lineage>
        <taxon>Bacteria</taxon>
        <taxon>Bacillati</taxon>
        <taxon>Actinomycetota</taxon>
        <taxon>Coriobacteriia</taxon>
        <taxon>Coriobacteriales</taxon>
        <taxon>Atopobiaceae</taxon>
        <taxon>Olsenella</taxon>
    </lineage>
</organism>
<feature type="transmembrane region" description="Helical" evidence="1">
    <location>
        <begin position="24"/>
        <end position="46"/>
    </location>
</feature>
<dbReference type="AlphaFoldDB" id="A0A6N7XU31"/>
<dbReference type="SUPFAM" id="SSF52266">
    <property type="entry name" value="SGNH hydrolase"/>
    <property type="match status" value="1"/>
</dbReference>
<gene>
    <name evidence="2" type="ORF">FYJ68_07100</name>
</gene>
<comment type="caution">
    <text evidence="2">The sequence shown here is derived from an EMBL/GenBank/DDBJ whole genome shotgun (WGS) entry which is preliminary data.</text>
</comment>
<accession>A0A6N7XU31</accession>
<evidence type="ECO:0000313" key="2">
    <source>
        <dbReference type="EMBL" id="MST72871.1"/>
    </source>
</evidence>
<keyword evidence="1" id="KW-0812">Transmembrane</keyword>
<keyword evidence="3" id="KW-1185">Reference proteome</keyword>
<name>A0A6N7XU31_9ACTN</name>
<reference evidence="2 3" key="1">
    <citation type="submission" date="2019-08" db="EMBL/GenBank/DDBJ databases">
        <title>In-depth cultivation of the pig gut microbiome towards novel bacterial diversity and tailored functional studies.</title>
        <authorList>
            <person name="Wylensek D."/>
            <person name="Hitch T.C.A."/>
            <person name="Clavel T."/>
        </authorList>
    </citation>
    <scope>NUCLEOTIDE SEQUENCE [LARGE SCALE GENOMIC DNA]</scope>
    <source>
        <strain evidence="2 3">CA-Schmier-601-WT-1</strain>
    </source>
</reference>
<dbReference type="EMBL" id="VUNC01000005">
    <property type="protein sequence ID" value="MST72871.1"/>
    <property type="molecule type" value="Genomic_DNA"/>
</dbReference>
<proteinExistence type="predicted"/>
<protein>
    <submittedName>
        <fullName evidence="2">Uncharacterized protein</fullName>
    </submittedName>
</protein>
<sequence length="463" mass="51042">MEARGEGREEKGARLSRRALARRVAGKLMLALAVLVTTNLIGSFLLESEGTLGGVAWEAFRQASDVDTVVVGASYAQRGIDPDELDSCLGSSTINLGSPAQPLDDSYLAVKSVLSRRHVRRVIVGIGCESMFSTWGLRSEVPYLQGMLQGTTLSEAAEVYLGRMTDPQYVGTCNSLNLLFPWAYDFTPSPQRVVTNLEGKLDDTTTLSSAEEQTKHWSYHGKGYGTFEVQFHPTRNDATSTSRYGNRPFLAARVDALLRICDLCREHGVECVVVATPHPTFDILAYGSYYPRSMGRLQRAVERHGAKFYDFNLYKGGRRLGKDDFSDFDHLRHAGARTFTSELAGILYRAERGQDVSKSFYGYDDWDSYLDSVDYVAGVSAEATVRGDGSVTVAATVRTGRPRRAQLRFEAKVGGSWVVLRDWGSATSVTWTPPAHGAIEVRVRARIPGADPTGTYVQKTFLR</sequence>
<dbReference type="RefSeq" id="WP_154435439.1">
    <property type="nucleotide sequence ID" value="NZ_VUNC01000005.1"/>
</dbReference>
<evidence type="ECO:0000313" key="3">
    <source>
        <dbReference type="Proteomes" id="UP000469325"/>
    </source>
</evidence>